<dbReference type="Pfam" id="PF13489">
    <property type="entry name" value="Methyltransf_23"/>
    <property type="match status" value="1"/>
</dbReference>
<dbReference type="AlphaFoldDB" id="A0A7G7BVF5"/>
<dbReference type="KEGG" id="sfiy:F0344_19665"/>
<sequence>MAVGNAVEPGLDPDLYFLPYGYEQRGTPEYFVDDEQDGVVWQPDVYPFAAQAALANDCDVVIDLGCGRGGKLVTLQAAQPDWKYIGVDIGPNIAWCQQNLPFGQWVEADLETCRALPLPVEVLRRTVLVCSDVLEHLVHPEVAMDLIGSLLHGGARAAVLSTPARELRAGPADPGPPRNTSHVREWASREFCAFVRARGLEIADFSLTRSDDAGGGKTTQLALIQSRVEPEKGAAR</sequence>
<name>A0A7G7BVF5_9ACTN</name>
<organism evidence="1 2">
    <name type="scientific">Streptomyces finlayi</name>
    <dbReference type="NCBI Taxonomy" id="67296"/>
    <lineage>
        <taxon>Bacteria</taxon>
        <taxon>Bacillati</taxon>
        <taxon>Actinomycetota</taxon>
        <taxon>Actinomycetes</taxon>
        <taxon>Kitasatosporales</taxon>
        <taxon>Streptomycetaceae</taxon>
        <taxon>Streptomyces</taxon>
    </lineage>
</organism>
<dbReference type="GO" id="GO:0032259">
    <property type="term" value="P:methylation"/>
    <property type="evidence" value="ECO:0007669"/>
    <property type="project" value="UniProtKB-KW"/>
</dbReference>
<gene>
    <name evidence="1" type="ORF">F0344_19665</name>
</gene>
<accession>A0A7G7BVF5</accession>
<dbReference type="EMBL" id="CP045702">
    <property type="protein sequence ID" value="QNE79320.1"/>
    <property type="molecule type" value="Genomic_DNA"/>
</dbReference>
<dbReference type="CDD" id="cd02440">
    <property type="entry name" value="AdoMet_MTases"/>
    <property type="match status" value="1"/>
</dbReference>
<keyword evidence="2" id="KW-1185">Reference proteome</keyword>
<evidence type="ECO:0000313" key="1">
    <source>
        <dbReference type="EMBL" id="QNE79320.1"/>
    </source>
</evidence>
<dbReference type="InterPro" id="IPR029063">
    <property type="entry name" value="SAM-dependent_MTases_sf"/>
</dbReference>
<protein>
    <submittedName>
        <fullName evidence="1">Methyltransferase domain-containing protein</fullName>
    </submittedName>
</protein>
<dbReference type="SUPFAM" id="SSF53335">
    <property type="entry name" value="S-adenosyl-L-methionine-dependent methyltransferases"/>
    <property type="match status" value="1"/>
</dbReference>
<keyword evidence="1" id="KW-0489">Methyltransferase</keyword>
<dbReference type="Proteomes" id="UP000515307">
    <property type="component" value="Chromosome"/>
</dbReference>
<keyword evidence="1" id="KW-0808">Transferase</keyword>
<dbReference type="GO" id="GO:0008168">
    <property type="term" value="F:methyltransferase activity"/>
    <property type="evidence" value="ECO:0007669"/>
    <property type="project" value="UniProtKB-KW"/>
</dbReference>
<reference evidence="2" key="1">
    <citation type="submission" date="2019-10" db="EMBL/GenBank/DDBJ databases">
        <title>Antimicrobial potential of Antarctic Bacteria.</title>
        <authorList>
            <person name="Benaud N."/>
            <person name="Edwards R.J."/>
            <person name="Ferrari B.C."/>
        </authorList>
    </citation>
    <scope>NUCLEOTIDE SEQUENCE [LARGE SCALE GENOMIC DNA]</scope>
    <source>
        <strain evidence="2">NBSH44</strain>
    </source>
</reference>
<dbReference type="Gene3D" id="3.40.50.150">
    <property type="entry name" value="Vaccinia Virus protein VP39"/>
    <property type="match status" value="1"/>
</dbReference>
<evidence type="ECO:0000313" key="2">
    <source>
        <dbReference type="Proteomes" id="UP000515307"/>
    </source>
</evidence>
<proteinExistence type="predicted"/>